<dbReference type="OrthoDB" id="9803333at2"/>
<dbReference type="PRINTS" id="PR00080">
    <property type="entry name" value="SDRFAMILY"/>
</dbReference>
<dbReference type="GO" id="GO:0008206">
    <property type="term" value="P:bile acid metabolic process"/>
    <property type="evidence" value="ECO:0007669"/>
    <property type="project" value="UniProtKB-ARBA"/>
</dbReference>
<dbReference type="Gene3D" id="3.40.50.720">
    <property type="entry name" value="NAD(P)-binding Rossmann-like Domain"/>
    <property type="match status" value="1"/>
</dbReference>
<dbReference type="PANTHER" id="PTHR42879">
    <property type="entry name" value="3-OXOACYL-(ACYL-CARRIER-PROTEIN) REDUCTASE"/>
    <property type="match status" value="1"/>
</dbReference>
<dbReference type="InterPro" id="IPR050259">
    <property type="entry name" value="SDR"/>
</dbReference>
<dbReference type="SUPFAM" id="SSF51735">
    <property type="entry name" value="NAD(P)-binding Rossmann-fold domains"/>
    <property type="match status" value="1"/>
</dbReference>
<dbReference type="FunFam" id="3.40.50.720:FF:000084">
    <property type="entry name" value="Short-chain dehydrogenase reductase"/>
    <property type="match status" value="1"/>
</dbReference>
<comment type="caution">
    <text evidence="3">The sequence shown here is derived from an EMBL/GenBank/DDBJ whole genome shotgun (WGS) entry which is preliminary data.</text>
</comment>
<evidence type="ECO:0000313" key="3">
    <source>
        <dbReference type="EMBL" id="RJG24255.1"/>
    </source>
</evidence>
<dbReference type="Proteomes" id="UP000266177">
    <property type="component" value="Unassembled WGS sequence"/>
</dbReference>
<dbReference type="PRINTS" id="PR00081">
    <property type="entry name" value="GDHRDH"/>
</dbReference>
<evidence type="ECO:0000256" key="2">
    <source>
        <dbReference type="ARBA" id="ARBA00023002"/>
    </source>
</evidence>
<comment type="similarity">
    <text evidence="1">Belongs to the short-chain dehydrogenases/reductases (SDR) family.</text>
</comment>
<proteinExistence type="inferred from homology"/>
<organism evidence="3 4">
    <name type="scientific">Paenibacillus thiaminolyticus</name>
    <name type="common">Bacillus thiaminolyticus</name>
    <dbReference type="NCBI Taxonomy" id="49283"/>
    <lineage>
        <taxon>Bacteria</taxon>
        <taxon>Bacillati</taxon>
        <taxon>Bacillota</taxon>
        <taxon>Bacilli</taxon>
        <taxon>Bacillales</taxon>
        <taxon>Paenibacillaceae</taxon>
        <taxon>Paenibacillus</taxon>
    </lineage>
</organism>
<dbReference type="RefSeq" id="WP_119793268.1">
    <property type="nucleotide sequence ID" value="NZ_QYZD01000007.1"/>
</dbReference>
<evidence type="ECO:0000313" key="4">
    <source>
        <dbReference type="Proteomes" id="UP000266177"/>
    </source>
</evidence>
<protein>
    <submittedName>
        <fullName evidence="3">SDR family oxidoreductase</fullName>
    </submittedName>
</protein>
<name>A0A3A3GL44_PANTH</name>
<keyword evidence="2" id="KW-0560">Oxidoreductase</keyword>
<dbReference type="CDD" id="cd05344">
    <property type="entry name" value="BKR_like_SDR_like"/>
    <property type="match status" value="1"/>
</dbReference>
<dbReference type="PANTHER" id="PTHR42879:SF6">
    <property type="entry name" value="NADPH-DEPENDENT REDUCTASE BACG"/>
    <property type="match status" value="1"/>
</dbReference>
<dbReference type="InterPro" id="IPR002347">
    <property type="entry name" value="SDR_fam"/>
</dbReference>
<dbReference type="AlphaFoldDB" id="A0A3A3GL44"/>
<evidence type="ECO:0000256" key="1">
    <source>
        <dbReference type="ARBA" id="ARBA00006484"/>
    </source>
</evidence>
<reference evidence="3 4" key="1">
    <citation type="submission" date="2018-09" db="EMBL/GenBank/DDBJ databases">
        <title>Paenibacillus SK2017-BO5.</title>
        <authorList>
            <person name="Piskunova J.V."/>
            <person name="Dubiley S.A."/>
            <person name="Severinov K.V."/>
        </authorList>
    </citation>
    <scope>NUCLEOTIDE SEQUENCE [LARGE SCALE GENOMIC DNA]</scope>
    <source>
        <strain evidence="3 4">BO5</strain>
    </source>
</reference>
<dbReference type="EMBL" id="QYZD01000007">
    <property type="protein sequence ID" value="RJG24255.1"/>
    <property type="molecule type" value="Genomic_DNA"/>
</dbReference>
<gene>
    <name evidence="3" type="ORF">DQX05_10325</name>
</gene>
<sequence>MDLQLKDKTAIVLASSKGLGLAAASALAGEGARVTLVGRQEETVREAAGQIEARTGSRPLAVMADITRPQDIERIVAVTVERHGTVDILVNNCGGPAPGTFDEIDDAAWQHGFELTLLSYIRSIRAVLPYMRGQKFGRIVNVTSSAHKEPIENLVVSSTLRVGVLGLAKTLAPELAQDNILINTVGPGRFATDRVIQLDQLAAEARQVEVGQIEEEQRHRIPIGRYGSPEEMGTLIAFLASPANSYMTGQALLADGGAVRSL</sequence>
<dbReference type="InterPro" id="IPR036291">
    <property type="entry name" value="NAD(P)-bd_dom_sf"/>
</dbReference>
<dbReference type="GO" id="GO:0016491">
    <property type="term" value="F:oxidoreductase activity"/>
    <property type="evidence" value="ECO:0007669"/>
    <property type="project" value="UniProtKB-KW"/>
</dbReference>
<dbReference type="Pfam" id="PF13561">
    <property type="entry name" value="adh_short_C2"/>
    <property type="match status" value="1"/>
</dbReference>
<accession>A0A3A3GL44</accession>